<evidence type="ECO:0000256" key="2">
    <source>
        <dbReference type="ARBA" id="ARBA00023159"/>
    </source>
</evidence>
<comment type="caution">
    <text evidence="5">The sequence shown here is derived from an EMBL/GenBank/DDBJ whole genome shotgun (WGS) entry which is preliminary data.</text>
</comment>
<keyword evidence="1" id="KW-0805">Transcription regulation</keyword>
<evidence type="ECO:0000259" key="4">
    <source>
        <dbReference type="PROSITE" id="PS52003"/>
    </source>
</evidence>
<dbReference type="Proteomes" id="UP001066276">
    <property type="component" value="Chromosome 3_1"/>
</dbReference>
<dbReference type="PANTHER" id="PTHR36689">
    <property type="entry name" value="COLORECTAL CANCER-ASSOCIATED PROTEIN 2"/>
    <property type="match status" value="1"/>
</dbReference>
<dbReference type="PROSITE" id="PS52003">
    <property type="entry name" value="OCA"/>
    <property type="match status" value="1"/>
</dbReference>
<evidence type="ECO:0000256" key="1">
    <source>
        <dbReference type="ARBA" id="ARBA00023015"/>
    </source>
</evidence>
<evidence type="ECO:0000313" key="5">
    <source>
        <dbReference type="EMBL" id="KAJ1189239.1"/>
    </source>
</evidence>
<dbReference type="PANTHER" id="PTHR36689:SF1">
    <property type="entry name" value="POU CLASS 2 HOMEOBOX ASSOCIATING FACTOR 3"/>
    <property type="match status" value="1"/>
</dbReference>
<name>A0AAV7UL43_PLEWA</name>
<feature type="domain" description="OCA" evidence="4">
    <location>
        <begin position="7"/>
        <end position="29"/>
    </location>
</feature>
<keyword evidence="2" id="KW-0010">Activator</keyword>
<reference evidence="5" key="1">
    <citation type="journal article" date="2022" name="bioRxiv">
        <title>Sequencing and chromosome-scale assembly of the giantPleurodeles waltlgenome.</title>
        <authorList>
            <person name="Brown T."/>
            <person name="Elewa A."/>
            <person name="Iarovenko S."/>
            <person name="Subramanian E."/>
            <person name="Araus A.J."/>
            <person name="Petzold A."/>
            <person name="Susuki M."/>
            <person name="Suzuki K.-i.T."/>
            <person name="Hayashi T."/>
            <person name="Toyoda A."/>
            <person name="Oliveira C."/>
            <person name="Osipova E."/>
            <person name="Leigh N.D."/>
            <person name="Simon A."/>
            <person name="Yun M.H."/>
        </authorList>
    </citation>
    <scope>NUCLEOTIDE SEQUENCE</scope>
    <source>
        <strain evidence="5">20211129_DDA</strain>
        <tissue evidence="5">Liver</tissue>
    </source>
</reference>
<gene>
    <name evidence="5" type="ORF">NDU88_005989</name>
</gene>
<proteinExistence type="predicted"/>
<evidence type="ECO:0000256" key="3">
    <source>
        <dbReference type="ARBA" id="ARBA00023163"/>
    </source>
</evidence>
<dbReference type="InterPro" id="IPR043265">
    <property type="entry name" value="OCAT2"/>
</dbReference>
<protein>
    <recommendedName>
        <fullName evidence="4">OCA domain-containing protein</fullName>
    </recommendedName>
</protein>
<dbReference type="GO" id="GO:0070974">
    <property type="term" value="F:POU domain binding"/>
    <property type="evidence" value="ECO:0007669"/>
    <property type="project" value="InterPro"/>
</dbReference>
<sequence>MSFVEKSKVYQGVRVKITVKELLQQRRALQAETNAIYPASRIASVPVSESIVSSSSSSCSGPYFETKSVPLAPNLFHPTAPPSQAPHEDTSCYLDQHLLESYLQPEPFADTFLATLQASSQDYTTGNPQAASARFNQSLCPESPSDSSDFSSSFDYSCSPPHQMLPFAPQSFSSPSHPETRSCAFNTTSEYPLHVQYTPSACYCSSCIGAECLETIQATDYYTYPSVEYTDYHPTTTVAEDLLWRGMNTWDMCYS</sequence>
<organism evidence="5 6">
    <name type="scientific">Pleurodeles waltl</name>
    <name type="common">Iberian ribbed newt</name>
    <dbReference type="NCBI Taxonomy" id="8319"/>
    <lineage>
        <taxon>Eukaryota</taxon>
        <taxon>Metazoa</taxon>
        <taxon>Chordata</taxon>
        <taxon>Craniata</taxon>
        <taxon>Vertebrata</taxon>
        <taxon>Euteleostomi</taxon>
        <taxon>Amphibia</taxon>
        <taxon>Batrachia</taxon>
        <taxon>Caudata</taxon>
        <taxon>Salamandroidea</taxon>
        <taxon>Salamandridae</taxon>
        <taxon>Pleurodelinae</taxon>
        <taxon>Pleurodeles</taxon>
    </lineage>
</organism>
<dbReference type="AlphaFoldDB" id="A0AAV7UL43"/>
<dbReference type="GO" id="GO:0003677">
    <property type="term" value="F:DNA binding"/>
    <property type="evidence" value="ECO:0007669"/>
    <property type="project" value="InterPro"/>
</dbReference>
<keyword evidence="6" id="KW-1185">Reference proteome</keyword>
<accession>A0AAV7UL43</accession>
<keyword evidence="3" id="KW-0804">Transcription</keyword>
<evidence type="ECO:0000313" key="6">
    <source>
        <dbReference type="Proteomes" id="UP001066276"/>
    </source>
</evidence>
<dbReference type="InterPro" id="IPR047571">
    <property type="entry name" value="OCA"/>
</dbReference>
<dbReference type="EMBL" id="JANPWB010000005">
    <property type="protein sequence ID" value="KAJ1189239.1"/>
    <property type="molecule type" value="Genomic_DNA"/>
</dbReference>